<sequence>MIKFFRHIRRSLINQNQMGKYFKYATGEIILVVIGILIALQINNWNENKKVSGSVDKHLEILKQNLNEDKAQLNVLVQNITDNYNYSDSLMMQMKTILPINKHTTKYLTNLLLEHQFRPNTNAIETMTQSNEIPFLETKLQTAILDYYALIESTGERELISNTQLQTKYEPHINDNYAGVYQKNNEWNFIKNYYSDDPRPIRKFDKEKFLDDKKLEGLIVSRYYQNVELKRFYSDLLTSANAILQLL</sequence>
<keyword evidence="1" id="KW-0472">Membrane</keyword>
<name>A0ABW5MYC0_9FLAO</name>
<keyword evidence="1" id="KW-1133">Transmembrane helix</keyword>
<keyword evidence="3" id="KW-1185">Reference proteome</keyword>
<dbReference type="Pfam" id="PF19578">
    <property type="entry name" value="DUF6090"/>
    <property type="match status" value="1"/>
</dbReference>
<accession>A0ABW5MYC0</accession>
<keyword evidence="1" id="KW-0812">Transmembrane</keyword>
<organism evidence="2 3">
    <name type="scientific">Croceitalea marina</name>
    <dbReference type="NCBI Taxonomy" id="1775166"/>
    <lineage>
        <taxon>Bacteria</taxon>
        <taxon>Pseudomonadati</taxon>
        <taxon>Bacteroidota</taxon>
        <taxon>Flavobacteriia</taxon>
        <taxon>Flavobacteriales</taxon>
        <taxon>Flavobacteriaceae</taxon>
        <taxon>Croceitalea</taxon>
    </lineage>
</organism>
<dbReference type="Proteomes" id="UP001597526">
    <property type="component" value="Unassembled WGS sequence"/>
</dbReference>
<evidence type="ECO:0000256" key="1">
    <source>
        <dbReference type="SAM" id="Phobius"/>
    </source>
</evidence>
<evidence type="ECO:0000313" key="2">
    <source>
        <dbReference type="EMBL" id="MFD2587400.1"/>
    </source>
</evidence>
<comment type="caution">
    <text evidence="2">The sequence shown here is derived from an EMBL/GenBank/DDBJ whole genome shotgun (WGS) entry which is preliminary data.</text>
</comment>
<reference evidence="3" key="1">
    <citation type="journal article" date="2019" name="Int. J. Syst. Evol. Microbiol.">
        <title>The Global Catalogue of Microorganisms (GCM) 10K type strain sequencing project: providing services to taxonomists for standard genome sequencing and annotation.</title>
        <authorList>
            <consortium name="The Broad Institute Genomics Platform"/>
            <consortium name="The Broad Institute Genome Sequencing Center for Infectious Disease"/>
            <person name="Wu L."/>
            <person name="Ma J."/>
        </authorList>
    </citation>
    <scope>NUCLEOTIDE SEQUENCE [LARGE SCALE GENOMIC DNA]</scope>
    <source>
        <strain evidence="3">KCTC 52368</strain>
    </source>
</reference>
<feature type="transmembrane region" description="Helical" evidence="1">
    <location>
        <begin position="21"/>
        <end position="42"/>
    </location>
</feature>
<gene>
    <name evidence="2" type="ORF">ACFSQJ_10685</name>
</gene>
<protein>
    <submittedName>
        <fullName evidence="2">DUF6090 family protein</fullName>
    </submittedName>
</protein>
<proteinExistence type="predicted"/>
<dbReference type="EMBL" id="JBHULB010000013">
    <property type="protein sequence ID" value="MFD2587400.1"/>
    <property type="molecule type" value="Genomic_DNA"/>
</dbReference>
<dbReference type="RefSeq" id="WP_377766937.1">
    <property type="nucleotide sequence ID" value="NZ_JBHULB010000013.1"/>
</dbReference>
<dbReference type="InterPro" id="IPR045749">
    <property type="entry name" value="DUF6090"/>
</dbReference>
<evidence type="ECO:0000313" key="3">
    <source>
        <dbReference type="Proteomes" id="UP001597526"/>
    </source>
</evidence>